<dbReference type="GO" id="GO:1990904">
    <property type="term" value="C:ribonucleoprotein complex"/>
    <property type="evidence" value="ECO:0007669"/>
    <property type="project" value="UniProtKB-KW"/>
</dbReference>
<dbReference type="AlphaFoldDB" id="B5XDL1"/>
<dbReference type="InterPro" id="IPR039109">
    <property type="entry name" value="Ribosomal_eL30-like"/>
</dbReference>
<dbReference type="Gene3D" id="3.30.1330.30">
    <property type="match status" value="1"/>
</dbReference>
<name>B5XDL1_SALSA</name>
<evidence type="ECO:0000259" key="6">
    <source>
        <dbReference type="Pfam" id="PF01248"/>
    </source>
</evidence>
<dbReference type="NCBIfam" id="NF002172">
    <property type="entry name" value="PRK01018.1"/>
    <property type="match status" value="1"/>
</dbReference>
<proteinExistence type="evidence at transcript level"/>
<feature type="domain" description="Ribosomal protein eL8/eL30/eS12/Gadd45" evidence="6">
    <location>
        <begin position="13"/>
        <end position="105"/>
    </location>
</feature>
<sequence length="113" mass="12390">MVSSKKLKKNAENINSHLQLVMKSGKVTLGLKSTKKNIRSGRTRMVILANNLPKTVVSEIEYCCLISRIDIHYYNGANTDLGTACGKYFPVSVMGVTHAGDSEILRSFGSIKV</sequence>
<organism evidence="7">
    <name type="scientific">Salmo salar</name>
    <name type="common">Atlantic salmon</name>
    <dbReference type="NCBI Taxonomy" id="8030"/>
    <lineage>
        <taxon>Eukaryota</taxon>
        <taxon>Metazoa</taxon>
        <taxon>Chordata</taxon>
        <taxon>Craniata</taxon>
        <taxon>Vertebrata</taxon>
        <taxon>Euteleostomi</taxon>
        <taxon>Actinopterygii</taxon>
        <taxon>Neopterygii</taxon>
        <taxon>Teleostei</taxon>
        <taxon>Protacanthopterygii</taxon>
        <taxon>Salmoniformes</taxon>
        <taxon>Salmonidae</taxon>
        <taxon>Salmoninae</taxon>
        <taxon>Salmo</taxon>
    </lineage>
</organism>
<accession>B5XDL1</accession>
<dbReference type="GO" id="GO:0005840">
    <property type="term" value="C:ribosome"/>
    <property type="evidence" value="ECO:0007669"/>
    <property type="project" value="UniProtKB-KW"/>
</dbReference>
<dbReference type="EMBL" id="BT049130">
    <property type="protein sequence ID" value="ACI68931.1"/>
    <property type="molecule type" value="mRNA"/>
</dbReference>
<evidence type="ECO:0000256" key="1">
    <source>
        <dbReference type="ARBA" id="ARBA00007326"/>
    </source>
</evidence>
<keyword evidence="2 7" id="KW-0689">Ribosomal protein</keyword>
<protein>
    <recommendedName>
        <fullName evidence="4">Large ribosomal subunit protein eL30</fullName>
    </recommendedName>
    <alternativeName>
        <fullName evidence="5">60S ribosomal protein L30</fullName>
    </alternativeName>
</protein>
<dbReference type="SUPFAM" id="SSF55315">
    <property type="entry name" value="L30e-like"/>
    <property type="match status" value="1"/>
</dbReference>
<evidence type="ECO:0000313" key="7">
    <source>
        <dbReference type="EMBL" id="ACI68931.1"/>
    </source>
</evidence>
<reference evidence="7" key="1">
    <citation type="submission" date="2008-10" db="EMBL/GenBank/DDBJ databases">
        <authorList>
            <consortium name="cGRASP (B.F. Koop &amp; W.S. Davidson)"/>
            <person name="Leong J."/>
            <person name="von Schalburg K."/>
            <person name="Cooper G."/>
            <person name="Moore R."/>
            <person name="Holt R."/>
            <person name="Davidson W.S."/>
            <person name="Koop B.F."/>
        </authorList>
    </citation>
    <scope>NUCLEOTIDE SEQUENCE</scope>
    <source>
        <tissue evidence="7">Thymus</tissue>
    </source>
</reference>
<keyword evidence="3" id="KW-0687">Ribonucleoprotein</keyword>
<evidence type="ECO:0000256" key="3">
    <source>
        <dbReference type="ARBA" id="ARBA00023274"/>
    </source>
</evidence>
<dbReference type="FunFam" id="3.30.1330.30:FF:000001">
    <property type="entry name" value="60S ribosomal protein L30"/>
    <property type="match status" value="1"/>
</dbReference>
<evidence type="ECO:0000256" key="4">
    <source>
        <dbReference type="ARBA" id="ARBA00035231"/>
    </source>
</evidence>
<dbReference type="InterPro" id="IPR029064">
    <property type="entry name" value="Ribosomal_eL30-like_sf"/>
</dbReference>
<gene>
    <name evidence="7" type="primary">RL30</name>
</gene>
<dbReference type="Pfam" id="PF01248">
    <property type="entry name" value="Ribosomal_L7Ae"/>
    <property type="match status" value="1"/>
</dbReference>
<evidence type="ECO:0000256" key="2">
    <source>
        <dbReference type="ARBA" id="ARBA00022980"/>
    </source>
</evidence>
<dbReference type="PANTHER" id="PTHR11449">
    <property type="entry name" value="RIBOSOMAL PROTEIN L30"/>
    <property type="match status" value="1"/>
</dbReference>
<evidence type="ECO:0000256" key="5">
    <source>
        <dbReference type="ARBA" id="ARBA00035336"/>
    </source>
</evidence>
<reference evidence="7" key="3">
    <citation type="submission" date="2010-08" db="EMBL/GenBank/DDBJ databases">
        <authorList>
            <consortium name="cGRASP (B.F. Koop &amp; W.S. Davidson)"/>
        </authorList>
    </citation>
    <scope>NUCLEOTIDE SEQUENCE</scope>
    <source>
        <tissue evidence="7">Thymus</tissue>
    </source>
</reference>
<comment type="similarity">
    <text evidence="1">Belongs to the eukaryotic ribosomal protein eL30 family.</text>
</comment>
<reference evidence="7" key="2">
    <citation type="journal article" date="2010" name="BMC Genomics">
        <title>Salmo salar and Esox lucius full-length cDNA sequences reveal changes in evolutionary pressures on a post-tetraploidization genome.</title>
        <authorList>
            <person name="Leong J.S."/>
            <person name="Jantzen S.G."/>
            <person name="von Schalburg K.R."/>
            <person name="Cooper G.A."/>
            <person name="Messmer A.M."/>
            <person name="Liao N.Y."/>
            <person name="Munro S."/>
            <person name="Moore R."/>
            <person name="Holt R.A."/>
            <person name="Jones S.J."/>
            <person name="Davidson W.S."/>
            <person name="Koop B.F."/>
        </authorList>
    </citation>
    <scope>NUCLEOTIDE SEQUENCE</scope>
    <source>
        <tissue evidence="7">Thymus</tissue>
    </source>
</reference>
<dbReference type="GO" id="GO:0003723">
    <property type="term" value="F:RNA binding"/>
    <property type="evidence" value="ECO:0007669"/>
    <property type="project" value="InterPro"/>
</dbReference>
<dbReference type="InterPro" id="IPR004038">
    <property type="entry name" value="Ribosomal_eL8/eL30/eS12/Gad45"/>
</dbReference>